<sequence>MDGHRACLQTLLQQGPLDCATKENLDPARDPDEDPRTRIGKMVVSLPGKIVDR</sequence>
<evidence type="ECO:0000313" key="1">
    <source>
        <dbReference type="EMBL" id="TQE02894.1"/>
    </source>
</evidence>
<organism evidence="1 2">
    <name type="scientific">Malus baccata</name>
    <name type="common">Siberian crab apple</name>
    <name type="synonym">Pyrus baccata</name>
    <dbReference type="NCBI Taxonomy" id="106549"/>
    <lineage>
        <taxon>Eukaryota</taxon>
        <taxon>Viridiplantae</taxon>
        <taxon>Streptophyta</taxon>
        <taxon>Embryophyta</taxon>
        <taxon>Tracheophyta</taxon>
        <taxon>Spermatophyta</taxon>
        <taxon>Magnoliopsida</taxon>
        <taxon>eudicotyledons</taxon>
        <taxon>Gunneridae</taxon>
        <taxon>Pentapetalae</taxon>
        <taxon>rosids</taxon>
        <taxon>fabids</taxon>
        <taxon>Rosales</taxon>
        <taxon>Rosaceae</taxon>
        <taxon>Amygdaloideae</taxon>
        <taxon>Maleae</taxon>
        <taxon>Malus</taxon>
    </lineage>
</organism>
<name>A0A540MVS1_MALBA</name>
<protein>
    <submittedName>
        <fullName evidence="1">Uncharacterized protein</fullName>
    </submittedName>
</protein>
<evidence type="ECO:0000313" key="2">
    <source>
        <dbReference type="Proteomes" id="UP000315295"/>
    </source>
</evidence>
<dbReference type="Proteomes" id="UP000315295">
    <property type="component" value="Unassembled WGS sequence"/>
</dbReference>
<accession>A0A540MVS1</accession>
<proteinExistence type="predicted"/>
<dbReference type="AlphaFoldDB" id="A0A540MVS1"/>
<gene>
    <name evidence="1" type="ORF">C1H46_011506</name>
</gene>
<dbReference type="EMBL" id="VIEB01000165">
    <property type="protein sequence ID" value="TQE02894.1"/>
    <property type="molecule type" value="Genomic_DNA"/>
</dbReference>
<keyword evidence="2" id="KW-1185">Reference proteome</keyword>
<comment type="caution">
    <text evidence="1">The sequence shown here is derived from an EMBL/GenBank/DDBJ whole genome shotgun (WGS) entry which is preliminary data.</text>
</comment>
<reference evidence="1 2" key="1">
    <citation type="journal article" date="2019" name="G3 (Bethesda)">
        <title>Sequencing of a Wild Apple (Malus baccata) Genome Unravels the Differences Between Cultivated and Wild Apple Species Regarding Disease Resistance and Cold Tolerance.</title>
        <authorList>
            <person name="Chen X."/>
        </authorList>
    </citation>
    <scope>NUCLEOTIDE SEQUENCE [LARGE SCALE GENOMIC DNA]</scope>
    <source>
        <strain evidence="2">cv. Shandingzi</strain>
        <tissue evidence="1">Leaves</tissue>
    </source>
</reference>